<feature type="transmembrane region" description="Helical" evidence="5">
    <location>
        <begin position="201"/>
        <end position="222"/>
    </location>
</feature>
<feature type="transmembrane region" description="Helical" evidence="5">
    <location>
        <begin position="67"/>
        <end position="85"/>
    </location>
</feature>
<comment type="caution">
    <text evidence="7">The sequence shown here is derived from an EMBL/GenBank/DDBJ whole genome shotgun (WGS) entry which is preliminary data.</text>
</comment>
<name>A0A1F7WM19_9BACT</name>
<keyword evidence="5" id="KW-0472">Membrane</keyword>
<proteinExistence type="inferred from homology"/>
<feature type="transmembrane region" description="Helical" evidence="5">
    <location>
        <begin position="105"/>
        <end position="131"/>
    </location>
</feature>
<dbReference type="CDD" id="cd02440">
    <property type="entry name" value="AdoMet_MTases"/>
    <property type="match status" value="1"/>
</dbReference>
<feature type="transmembrane region" description="Helical" evidence="5">
    <location>
        <begin position="152"/>
        <end position="172"/>
    </location>
</feature>
<evidence type="ECO:0000313" key="7">
    <source>
        <dbReference type="EMBL" id="OGM03158.1"/>
    </source>
</evidence>
<dbReference type="PROSITE" id="PS51006">
    <property type="entry name" value="PABS_2"/>
    <property type="match status" value="1"/>
</dbReference>
<dbReference type="SUPFAM" id="SSF103473">
    <property type="entry name" value="MFS general substrate transporter"/>
    <property type="match status" value="1"/>
</dbReference>
<keyword evidence="3 4" id="KW-0620">Polyamine biosynthesis</keyword>
<dbReference type="InterPro" id="IPR029063">
    <property type="entry name" value="SAM-dependent_MTases_sf"/>
</dbReference>
<dbReference type="AlphaFoldDB" id="A0A1F7WM19"/>
<dbReference type="PANTHER" id="PTHR43317:SF1">
    <property type="entry name" value="THERMOSPERMINE SYNTHASE ACAULIS5"/>
    <property type="match status" value="1"/>
</dbReference>
<evidence type="ECO:0000256" key="1">
    <source>
        <dbReference type="ARBA" id="ARBA00007867"/>
    </source>
</evidence>
<evidence type="ECO:0000259" key="6">
    <source>
        <dbReference type="PROSITE" id="PS51006"/>
    </source>
</evidence>
<dbReference type="Proteomes" id="UP000178735">
    <property type="component" value="Unassembled WGS sequence"/>
</dbReference>
<evidence type="ECO:0000256" key="5">
    <source>
        <dbReference type="SAM" id="Phobius"/>
    </source>
</evidence>
<comment type="similarity">
    <text evidence="1">Belongs to the spermidine/spermine synthase family.</text>
</comment>
<dbReference type="Gene3D" id="3.40.50.150">
    <property type="entry name" value="Vaccinia Virus protein VP39"/>
    <property type="match status" value="1"/>
</dbReference>
<dbReference type="SUPFAM" id="SSF53335">
    <property type="entry name" value="S-adenosyl-L-methionine-dependent methyltransferases"/>
    <property type="match status" value="1"/>
</dbReference>
<sequence>MTYLRISVFLAGAAVMSAEMAAPRLLAPFFGASQTVWTNIIGVILAAMTAGAYVGGRLADRWPSERIYARALALSGVALAAVPFASKPFLAYASIALAREAAGPFILSLVSVSLFFAPPVFMLAMISPWALKLAAGEQRGGLGRVAGELSALAAFGSIVGTFATSFALLPLLGTRDSILFVAAMLVAVGAVRAFERRTVTVAALVAASAIFAALHSACAGPVKYDPGTLYEKDSQYQYVQVVSRGGYTLLLLNEGVCEHSAKPRRGYLTGGYWDCMSVLAALSSKKGEPLRVLILGLAGGTMAWQLDHFYGDSRSLSIDGVEIDPAVVEAGRLHFGLDGIKSLKVYTADARAFVREGRRGPYDLIIADAFRQPYIPFHLTTREFYESCRELLSERGIFAINLGTAVGEKTLVDSFTATFKSAFEHVYIFSLANDSIMFDNHIVVGARSPVSPSALADTDVAAELAASSLAKVKKTWRVPQPPPSALVFTDDHAPVEFFIESMILRRALSLN</sequence>
<dbReference type="NCBIfam" id="NF037959">
    <property type="entry name" value="MFS_SpdSyn"/>
    <property type="match status" value="1"/>
</dbReference>
<protein>
    <recommendedName>
        <fullName evidence="6">PABS domain-containing protein</fullName>
    </recommendedName>
</protein>
<evidence type="ECO:0000313" key="8">
    <source>
        <dbReference type="Proteomes" id="UP000178735"/>
    </source>
</evidence>
<keyword evidence="5" id="KW-1133">Transmembrane helix</keyword>
<gene>
    <name evidence="7" type="ORF">A2008_10250</name>
</gene>
<evidence type="ECO:0000256" key="3">
    <source>
        <dbReference type="ARBA" id="ARBA00023115"/>
    </source>
</evidence>
<dbReference type="InterPro" id="IPR036259">
    <property type="entry name" value="MFS_trans_sf"/>
</dbReference>
<dbReference type="GO" id="GO:0016740">
    <property type="term" value="F:transferase activity"/>
    <property type="evidence" value="ECO:0007669"/>
    <property type="project" value="UniProtKB-UniRule"/>
</dbReference>
<evidence type="ECO:0000256" key="2">
    <source>
        <dbReference type="ARBA" id="ARBA00022679"/>
    </source>
</evidence>
<dbReference type="EMBL" id="MGFH01000186">
    <property type="protein sequence ID" value="OGM03158.1"/>
    <property type="molecule type" value="Genomic_DNA"/>
</dbReference>
<feature type="transmembrane region" description="Helical" evidence="5">
    <location>
        <begin position="37"/>
        <end position="55"/>
    </location>
</feature>
<feature type="domain" description="PABS" evidence="6">
    <location>
        <begin position="207"/>
        <end position="457"/>
    </location>
</feature>
<keyword evidence="5" id="KW-0812">Transmembrane</keyword>
<dbReference type="GO" id="GO:0006596">
    <property type="term" value="P:polyamine biosynthetic process"/>
    <property type="evidence" value="ECO:0007669"/>
    <property type="project" value="UniProtKB-UniRule"/>
</dbReference>
<dbReference type="InterPro" id="IPR030374">
    <property type="entry name" value="PABS"/>
</dbReference>
<keyword evidence="2 4" id="KW-0808">Transferase</keyword>
<dbReference type="PANTHER" id="PTHR43317">
    <property type="entry name" value="THERMOSPERMINE SYNTHASE ACAULIS5"/>
    <property type="match status" value="1"/>
</dbReference>
<feature type="active site" description="Proton acceptor" evidence="4">
    <location>
        <position position="368"/>
    </location>
</feature>
<reference evidence="7 8" key="1">
    <citation type="journal article" date="2016" name="Nat. Commun.">
        <title>Thousands of microbial genomes shed light on interconnected biogeochemical processes in an aquifer system.</title>
        <authorList>
            <person name="Anantharaman K."/>
            <person name="Brown C.T."/>
            <person name="Hug L.A."/>
            <person name="Sharon I."/>
            <person name="Castelle C.J."/>
            <person name="Probst A.J."/>
            <person name="Thomas B.C."/>
            <person name="Singh A."/>
            <person name="Wilkins M.J."/>
            <person name="Karaoz U."/>
            <person name="Brodie E.L."/>
            <person name="Williams K.H."/>
            <person name="Hubbard S.S."/>
            <person name="Banfield J.F."/>
        </authorList>
    </citation>
    <scope>NUCLEOTIDE SEQUENCE [LARGE SCALE GENOMIC DNA]</scope>
</reference>
<evidence type="ECO:0000256" key="4">
    <source>
        <dbReference type="PROSITE-ProRule" id="PRU00354"/>
    </source>
</evidence>
<dbReference type="Pfam" id="PF01564">
    <property type="entry name" value="Spermine_synth"/>
    <property type="match status" value="1"/>
</dbReference>
<organism evidence="7 8">
    <name type="scientific">Candidatus Wallbacteria bacterium GWC2_49_35</name>
    <dbReference type="NCBI Taxonomy" id="1817813"/>
    <lineage>
        <taxon>Bacteria</taxon>
        <taxon>Candidatus Walliibacteriota</taxon>
    </lineage>
</organism>
<accession>A0A1F7WM19</accession>
<dbReference type="Gene3D" id="1.20.1250.20">
    <property type="entry name" value="MFS general substrate transporter like domains"/>
    <property type="match status" value="1"/>
</dbReference>
<feature type="transmembrane region" description="Helical" evidence="5">
    <location>
        <begin position="178"/>
        <end position="194"/>
    </location>
</feature>
<dbReference type="STRING" id="1817813.A2008_10250"/>